<protein>
    <submittedName>
        <fullName evidence="1">Uncharacterized protein</fullName>
    </submittedName>
</protein>
<comment type="caution">
    <text evidence="1">The sequence shown here is derived from an EMBL/GenBank/DDBJ whole genome shotgun (WGS) entry which is preliminary data.</text>
</comment>
<dbReference type="Proteomes" id="UP001232973">
    <property type="component" value="Unassembled WGS sequence"/>
</dbReference>
<gene>
    <name evidence="1" type="ORF">J2S03_001485</name>
</gene>
<accession>A0ABT9XH57</accession>
<dbReference type="EMBL" id="JAUSTP010000009">
    <property type="protein sequence ID" value="MDQ0189640.1"/>
    <property type="molecule type" value="Genomic_DNA"/>
</dbReference>
<dbReference type="RefSeq" id="WP_274454573.1">
    <property type="nucleotide sequence ID" value="NZ_CP067097.1"/>
</dbReference>
<evidence type="ECO:0000313" key="2">
    <source>
        <dbReference type="Proteomes" id="UP001232973"/>
    </source>
</evidence>
<name>A0ABT9XH57_9BACL</name>
<keyword evidence="2" id="KW-1185">Reference proteome</keyword>
<evidence type="ECO:0000313" key="1">
    <source>
        <dbReference type="EMBL" id="MDQ0189640.1"/>
    </source>
</evidence>
<reference evidence="1 2" key="1">
    <citation type="submission" date="2023-07" db="EMBL/GenBank/DDBJ databases">
        <title>Genomic Encyclopedia of Type Strains, Phase IV (KMG-IV): sequencing the most valuable type-strain genomes for metagenomic binning, comparative biology and taxonomic classification.</title>
        <authorList>
            <person name="Goeker M."/>
        </authorList>
    </citation>
    <scope>NUCLEOTIDE SEQUENCE [LARGE SCALE GENOMIC DNA]</scope>
    <source>
        <strain evidence="1 2">DSM 4006</strain>
    </source>
</reference>
<proteinExistence type="predicted"/>
<organism evidence="1 2">
    <name type="scientific">Alicyclobacillus cycloheptanicus</name>
    <dbReference type="NCBI Taxonomy" id="1457"/>
    <lineage>
        <taxon>Bacteria</taxon>
        <taxon>Bacillati</taxon>
        <taxon>Bacillota</taxon>
        <taxon>Bacilli</taxon>
        <taxon>Bacillales</taxon>
        <taxon>Alicyclobacillaceae</taxon>
        <taxon>Alicyclobacillus</taxon>
    </lineage>
</organism>
<sequence length="74" mass="8094">MRARNEERLDGDGVCPLEAYADVGVDYDKRNEREATAEDSAVALAGVRSRFDHGRLSCDPDLTMDTDAYIGCPA</sequence>